<evidence type="ECO:0000256" key="1">
    <source>
        <dbReference type="SAM" id="MobiDB-lite"/>
    </source>
</evidence>
<dbReference type="AlphaFoldDB" id="A0A0N8QZD4"/>
<dbReference type="NCBIfam" id="TIGR02497">
    <property type="entry name" value="yscI_hrpB_dom"/>
    <property type="match status" value="1"/>
</dbReference>
<organism evidence="2 4">
    <name type="scientific">Pseudomonas cannabina</name>
    <dbReference type="NCBI Taxonomy" id="86840"/>
    <lineage>
        <taxon>Bacteria</taxon>
        <taxon>Pseudomonadati</taxon>
        <taxon>Pseudomonadota</taxon>
        <taxon>Gammaproteobacteria</taxon>
        <taxon>Pseudomonadales</taxon>
        <taxon>Pseudomonadaceae</taxon>
        <taxon>Pseudomonas</taxon>
    </lineage>
</organism>
<evidence type="ECO:0000313" key="5">
    <source>
        <dbReference type="Proteomes" id="UP000281372"/>
    </source>
</evidence>
<accession>A0A0N8QZD4</accession>
<dbReference type="Proteomes" id="UP000050564">
    <property type="component" value="Unassembled WGS sequence"/>
</dbReference>
<proteinExistence type="predicted"/>
<dbReference type="Proteomes" id="UP000281372">
    <property type="component" value="Unassembled WGS sequence"/>
</dbReference>
<name>A0A0N8QZD4_PSECA</name>
<protein>
    <submittedName>
        <fullName evidence="2">Type III secretion protein</fullName>
    </submittedName>
</protein>
<reference evidence="3 5" key="2">
    <citation type="submission" date="2018-08" db="EMBL/GenBank/DDBJ databases">
        <title>Recombination of ecologically and evolutionarily significant loci maintains genetic cohesion in the Pseudomonas syringae species complex.</title>
        <authorList>
            <person name="Dillon M."/>
            <person name="Thakur S."/>
            <person name="Almeida R.N.D."/>
            <person name="Weir B.S."/>
            <person name="Guttman D.S."/>
        </authorList>
    </citation>
    <scope>NUCLEOTIDE SEQUENCE [LARGE SCALE GENOMIC DNA]</scope>
    <source>
        <strain evidence="3 5">ICMP 2821</strain>
    </source>
</reference>
<reference evidence="2 4" key="1">
    <citation type="submission" date="2015-09" db="EMBL/GenBank/DDBJ databases">
        <title>Genome announcement of multiple Pseudomonas syringae strains.</title>
        <authorList>
            <person name="Thakur S."/>
            <person name="Wang P.W."/>
            <person name="Gong Y."/>
            <person name="Weir B.S."/>
            <person name="Guttman D.S."/>
        </authorList>
    </citation>
    <scope>NUCLEOTIDE SEQUENCE [LARGE SCALE GENOMIC DNA]</scope>
    <source>
        <strain evidence="2 4">ICMP2823</strain>
    </source>
</reference>
<dbReference type="PATRIC" id="fig|86840.3.peg.1713"/>
<dbReference type="Pfam" id="PF17001">
    <property type="entry name" value="T3SS_basalb_I"/>
    <property type="match status" value="1"/>
</dbReference>
<dbReference type="GO" id="GO:0030254">
    <property type="term" value="P:protein secretion by the type III secretion system"/>
    <property type="evidence" value="ECO:0007669"/>
    <property type="project" value="InterPro"/>
</dbReference>
<comment type="caution">
    <text evidence="2">The sequence shown here is derived from an EMBL/GenBank/DDBJ whole genome shotgun (WGS) entry which is preliminary data.</text>
</comment>
<feature type="compositionally biased region" description="Polar residues" evidence="1">
    <location>
        <begin position="1"/>
        <end position="16"/>
    </location>
</feature>
<dbReference type="RefSeq" id="WP_054999389.1">
    <property type="nucleotide sequence ID" value="NZ_FNKU01000001.1"/>
</dbReference>
<evidence type="ECO:0000313" key="4">
    <source>
        <dbReference type="Proteomes" id="UP000050564"/>
    </source>
</evidence>
<dbReference type="EMBL" id="RBOW01000495">
    <property type="protein sequence ID" value="RMN29911.1"/>
    <property type="molecule type" value="Genomic_DNA"/>
</dbReference>
<dbReference type="EMBL" id="LJPX01000163">
    <property type="protein sequence ID" value="KPW78078.1"/>
    <property type="molecule type" value="Genomic_DNA"/>
</dbReference>
<dbReference type="InterPro" id="IPR012670">
    <property type="entry name" value="T3SS_YscI/HrpB"/>
</dbReference>
<sequence>MTISHFSSVNRSTTELGQDVQPGLAFEPVQADADLFSAVSAPDKSPATSRLSDKVASALSDTLGGSEKLSEQAIRALKKLPASGDGEAVLQMGRALSQCSLQTALTTKVVSKSVQALDKLTNLQ</sequence>
<evidence type="ECO:0000313" key="2">
    <source>
        <dbReference type="EMBL" id="KPW78078.1"/>
    </source>
</evidence>
<evidence type="ECO:0000313" key="3">
    <source>
        <dbReference type="EMBL" id="RMN29911.1"/>
    </source>
</evidence>
<gene>
    <name evidence="2" type="ORF">ALO81_01238</name>
    <name evidence="3" type="ORF">ALQ64_04243</name>
</gene>
<feature type="region of interest" description="Disordered" evidence="1">
    <location>
        <begin position="1"/>
        <end position="22"/>
    </location>
</feature>